<keyword evidence="3" id="KW-1185">Reference proteome</keyword>
<dbReference type="EMBL" id="AYZQ01000005">
    <property type="protein sequence ID" value="KRM71237.1"/>
    <property type="molecule type" value="Genomic_DNA"/>
</dbReference>
<organism evidence="2 3">
    <name type="scientific">Lacticaseibacillus brantae DSM 23927</name>
    <dbReference type="NCBI Taxonomy" id="1423727"/>
    <lineage>
        <taxon>Bacteria</taxon>
        <taxon>Bacillati</taxon>
        <taxon>Bacillota</taxon>
        <taxon>Bacilli</taxon>
        <taxon>Lactobacillales</taxon>
        <taxon>Lactobacillaceae</taxon>
        <taxon>Lacticaseibacillus</taxon>
    </lineage>
</organism>
<dbReference type="RefSeq" id="WP_235803416.1">
    <property type="nucleotide sequence ID" value="NZ_AYZQ01000005.1"/>
</dbReference>
<name>A0A0R2AWR0_9LACO</name>
<dbReference type="PATRIC" id="fig|1423727.3.peg.1738"/>
<dbReference type="Pfam" id="PF04977">
    <property type="entry name" value="DivIC"/>
    <property type="match status" value="1"/>
</dbReference>
<keyword evidence="1" id="KW-0472">Membrane</keyword>
<gene>
    <name evidence="2" type="ORF">FC34_GL001715</name>
</gene>
<protein>
    <recommendedName>
        <fullName evidence="4">Septum formation initiator</fullName>
    </recommendedName>
</protein>
<reference evidence="2 3" key="1">
    <citation type="journal article" date="2015" name="Genome Announc.">
        <title>Expanding the biotechnology potential of lactobacilli through comparative genomics of 213 strains and associated genera.</title>
        <authorList>
            <person name="Sun Z."/>
            <person name="Harris H.M."/>
            <person name="McCann A."/>
            <person name="Guo C."/>
            <person name="Argimon S."/>
            <person name="Zhang W."/>
            <person name="Yang X."/>
            <person name="Jeffery I.B."/>
            <person name="Cooney J.C."/>
            <person name="Kagawa T.F."/>
            <person name="Liu W."/>
            <person name="Song Y."/>
            <person name="Salvetti E."/>
            <person name="Wrobel A."/>
            <person name="Rasinkangas P."/>
            <person name="Parkhill J."/>
            <person name="Rea M.C."/>
            <person name="O'Sullivan O."/>
            <person name="Ritari J."/>
            <person name="Douillard F.P."/>
            <person name="Paul Ross R."/>
            <person name="Yang R."/>
            <person name="Briner A.E."/>
            <person name="Felis G.E."/>
            <person name="de Vos W.M."/>
            <person name="Barrangou R."/>
            <person name="Klaenhammer T.R."/>
            <person name="Caufield P.W."/>
            <person name="Cui Y."/>
            <person name="Zhang H."/>
            <person name="O'Toole P.W."/>
        </authorList>
    </citation>
    <scope>NUCLEOTIDE SEQUENCE [LARGE SCALE GENOMIC DNA]</scope>
    <source>
        <strain evidence="2 3">DSM 23927</strain>
    </source>
</reference>
<evidence type="ECO:0000313" key="3">
    <source>
        <dbReference type="Proteomes" id="UP000051672"/>
    </source>
</evidence>
<dbReference type="AlphaFoldDB" id="A0A0R2AWR0"/>
<dbReference type="PANTHER" id="PTHR40027">
    <property type="entry name" value="CELL DIVISION PROTEIN DIVIC"/>
    <property type="match status" value="1"/>
</dbReference>
<evidence type="ECO:0008006" key="4">
    <source>
        <dbReference type="Google" id="ProtNLM"/>
    </source>
</evidence>
<sequence length="115" mass="12998">MKHLSKAQQHLKSGSRATQIHRRRRLFIVAVMVLTVLIGSVQVIRAQHALGETNAALVSANKKLKTVKANKSVLKVQVDQLKNETYLEKLVRQKYYVAKPGEILFNLPDKTNQPD</sequence>
<dbReference type="Proteomes" id="UP000051672">
    <property type="component" value="Unassembled WGS sequence"/>
</dbReference>
<keyword evidence="1" id="KW-1133">Transmembrane helix</keyword>
<dbReference type="InterPro" id="IPR039076">
    <property type="entry name" value="DivIC"/>
</dbReference>
<accession>A0A0R2AWR0</accession>
<evidence type="ECO:0000256" key="1">
    <source>
        <dbReference type="SAM" id="Phobius"/>
    </source>
</evidence>
<comment type="caution">
    <text evidence="2">The sequence shown here is derived from an EMBL/GenBank/DDBJ whole genome shotgun (WGS) entry which is preliminary data.</text>
</comment>
<dbReference type="InterPro" id="IPR007060">
    <property type="entry name" value="FtsL/DivIC"/>
</dbReference>
<evidence type="ECO:0000313" key="2">
    <source>
        <dbReference type="EMBL" id="KRM71237.1"/>
    </source>
</evidence>
<proteinExistence type="predicted"/>
<feature type="transmembrane region" description="Helical" evidence="1">
    <location>
        <begin position="26"/>
        <end position="44"/>
    </location>
</feature>
<dbReference type="STRING" id="1423727.FC34_GL001715"/>
<dbReference type="PANTHER" id="PTHR40027:SF1">
    <property type="entry name" value="CELL DIVISION PROTEIN DIVIC"/>
    <property type="match status" value="1"/>
</dbReference>
<dbReference type="GO" id="GO:0051301">
    <property type="term" value="P:cell division"/>
    <property type="evidence" value="ECO:0007669"/>
    <property type="project" value="InterPro"/>
</dbReference>
<keyword evidence="1" id="KW-0812">Transmembrane</keyword>